<proteinExistence type="predicted"/>
<comment type="caution">
    <text evidence="3">The sequence shown here is derived from an EMBL/GenBank/DDBJ whole genome shotgun (WGS) entry which is preliminary data.</text>
</comment>
<gene>
    <name evidence="3" type="ORF">EV695_3780</name>
</gene>
<dbReference type="PANTHER" id="PTHR30388:SF6">
    <property type="entry name" value="XANTHINE DEHYDROGENASE SUBUNIT A-RELATED"/>
    <property type="match status" value="1"/>
</dbReference>
<protein>
    <submittedName>
        <fullName evidence="3">Xanthine dehydrogenase accessory factor</fullName>
    </submittedName>
</protein>
<name>A0A4R1ESZ5_9GAMM</name>
<keyword evidence="4" id="KW-1185">Reference proteome</keyword>
<dbReference type="InterPro" id="IPR027051">
    <property type="entry name" value="XdhC_Rossmann_dom"/>
</dbReference>
<dbReference type="RefSeq" id="WP_131907530.1">
    <property type="nucleotide sequence ID" value="NZ_BAAAFU010000007.1"/>
</dbReference>
<feature type="domain" description="XdhC Rossmann" evidence="2">
    <location>
        <begin position="109"/>
        <end position="245"/>
    </location>
</feature>
<dbReference type="AlphaFoldDB" id="A0A4R1ESZ5"/>
<dbReference type="Proteomes" id="UP000294887">
    <property type="component" value="Unassembled WGS sequence"/>
</dbReference>
<evidence type="ECO:0000313" key="4">
    <source>
        <dbReference type="Proteomes" id="UP000294887"/>
    </source>
</evidence>
<dbReference type="OrthoDB" id="9815497at2"/>
<dbReference type="PANTHER" id="PTHR30388">
    <property type="entry name" value="ALDEHYDE OXIDOREDUCTASE MOLYBDENUM COFACTOR ASSEMBLY PROTEIN"/>
    <property type="match status" value="1"/>
</dbReference>
<evidence type="ECO:0000313" key="3">
    <source>
        <dbReference type="EMBL" id="TCJ83042.1"/>
    </source>
</evidence>
<dbReference type="Gene3D" id="3.40.50.720">
    <property type="entry name" value="NAD(P)-binding Rossmann-like Domain"/>
    <property type="match status" value="1"/>
</dbReference>
<accession>A0A4R1ESZ5</accession>
<evidence type="ECO:0000259" key="1">
    <source>
        <dbReference type="Pfam" id="PF02625"/>
    </source>
</evidence>
<dbReference type="Pfam" id="PF13478">
    <property type="entry name" value="XdhC_C"/>
    <property type="match status" value="1"/>
</dbReference>
<dbReference type="InterPro" id="IPR003777">
    <property type="entry name" value="XdhC_CoxI"/>
</dbReference>
<feature type="domain" description="XdhC- CoxI" evidence="1">
    <location>
        <begin position="14"/>
        <end position="79"/>
    </location>
</feature>
<dbReference type="Pfam" id="PF02625">
    <property type="entry name" value="XdhC_CoxI"/>
    <property type="match status" value="1"/>
</dbReference>
<sequence length="272" mass="29272">MAKEILDVLIEMKAKGEPYAVATVVETIGSVSAKTGSKAVIDHEGVVVGGWVGGGCAESTSCEAALESIKTGQTAVIDIDLDDEILGAGMPCGGHMRVYVEPVMLKPTLWIMGHGRVAECLCHLGDLVGLNVVVNDPIADEEHFPDATQLITDDIMYDQLAPLPDDYVVIATQHKGDHESMTRALQSQAEYIALIASRKRSRLVLDYIRKEGFSEHDIGRVMAPSGLDLGAKTPEEIALCVISELVMVRRQGTGMRMRDKLAMESQELAVAG</sequence>
<evidence type="ECO:0000259" key="2">
    <source>
        <dbReference type="Pfam" id="PF13478"/>
    </source>
</evidence>
<organism evidence="3 4">
    <name type="scientific">Cocleimonas flava</name>
    <dbReference type="NCBI Taxonomy" id="634765"/>
    <lineage>
        <taxon>Bacteria</taxon>
        <taxon>Pseudomonadati</taxon>
        <taxon>Pseudomonadota</taxon>
        <taxon>Gammaproteobacteria</taxon>
        <taxon>Thiotrichales</taxon>
        <taxon>Thiotrichaceae</taxon>
        <taxon>Cocleimonas</taxon>
    </lineage>
</organism>
<dbReference type="InterPro" id="IPR052698">
    <property type="entry name" value="MoCofactor_Util/Proc"/>
</dbReference>
<reference evidence="3 4" key="1">
    <citation type="submission" date="2019-03" db="EMBL/GenBank/DDBJ databases">
        <title>Genomic Encyclopedia of Type Strains, Phase IV (KMG-IV): sequencing the most valuable type-strain genomes for metagenomic binning, comparative biology and taxonomic classification.</title>
        <authorList>
            <person name="Goeker M."/>
        </authorList>
    </citation>
    <scope>NUCLEOTIDE SEQUENCE [LARGE SCALE GENOMIC DNA]</scope>
    <source>
        <strain evidence="3 4">DSM 24830</strain>
    </source>
</reference>
<dbReference type="EMBL" id="SMFQ01000005">
    <property type="protein sequence ID" value="TCJ83042.1"/>
    <property type="molecule type" value="Genomic_DNA"/>
</dbReference>